<comment type="cofactor">
    <cofactor evidence="1">
        <name>Zn(2+)</name>
        <dbReference type="ChEBI" id="CHEBI:29105"/>
    </cofactor>
</comment>
<dbReference type="InterPro" id="IPR043795">
    <property type="entry name" value="N-alpha-Ac-DABA-like"/>
</dbReference>
<evidence type="ECO:0000256" key="3">
    <source>
        <dbReference type="ARBA" id="ARBA00022801"/>
    </source>
</evidence>
<evidence type="ECO:0000259" key="5">
    <source>
        <dbReference type="Pfam" id="PF24827"/>
    </source>
</evidence>
<dbReference type="GO" id="GO:0016811">
    <property type="term" value="F:hydrolase activity, acting on carbon-nitrogen (but not peptide) bonds, in linear amides"/>
    <property type="evidence" value="ECO:0007669"/>
    <property type="project" value="InterPro"/>
</dbReference>
<keyword evidence="4" id="KW-0862">Zinc</keyword>
<protein>
    <recommendedName>
        <fullName evidence="5">Succinylglutamate desuccinylase/Aspartoacylase catalytic domain-containing protein</fullName>
    </recommendedName>
</protein>
<dbReference type="PANTHER" id="PTHR37326:SF1">
    <property type="entry name" value="BLL3975 PROTEIN"/>
    <property type="match status" value="1"/>
</dbReference>
<dbReference type="EMBL" id="LJIW01000001">
    <property type="protein sequence ID" value="PNG94364.1"/>
    <property type="molecule type" value="Genomic_DNA"/>
</dbReference>
<keyword evidence="2" id="KW-0479">Metal-binding</keyword>
<evidence type="ECO:0000256" key="2">
    <source>
        <dbReference type="ARBA" id="ARBA00022723"/>
    </source>
</evidence>
<dbReference type="PIRSF" id="PIRSF039012">
    <property type="entry name" value="ASP"/>
    <property type="match status" value="1"/>
</dbReference>
<dbReference type="GO" id="GO:0016788">
    <property type="term" value="F:hydrolase activity, acting on ester bonds"/>
    <property type="evidence" value="ECO:0007669"/>
    <property type="project" value="InterPro"/>
</dbReference>
<organism evidence="6 7">
    <name type="scientific">Streptomyces malaysiensis</name>
    <dbReference type="NCBI Taxonomy" id="92644"/>
    <lineage>
        <taxon>Bacteria</taxon>
        <taxon>Bacillati</taxon>
        <taxon>Actinomycetota</taxon>
        <taxon>Actinomycetes</taxon>
        <taxon>Kitasatosporales</taxon>
        <taxon>Streptomycetaceae</taxon>
        <taxon>Streptomyces</taxon>
        <taxon>Streptomyces violaceusniger group</taxon>
    </lineage>
</organism>
<dbReference type="CDD" id="cd06252">
    <property type="entry name" value="M14_ASTE_ASPA-like"/>
    <property type="match status" value="1"/>
</dbReference>
<evidence type="ECO:0000256" key="4">
    <source>
        <dbReference type="ARBA" id="ARBA00022833"/>
    </source>
</evidence>
<evidence type="ECO:0000256" key="1">
    <source>
        <dbReference type="ARBA" id="ARBA00001947"/>
    </source>
</evidence>
<gene>
    <name evidence="6" type="ORF">SMF913_10389</name>
</gene>
<dbReference type="GO" id="GO:0046872">
    <property type="term" value="F:metal ion binding"/>
    <property type="evidence" value="ECO:0007669"/>
    <property type="project" value="UniProtKB-KW"/>
</dbReference>
<evidence type="ECO:0000313" key="6">
    <source>
        <dbReference type="EMBL" id="PNG94364.1"/>
    </source>
</evidence>
<name>A0A2J7Z270_STRMQ</name>
<dbReference type="RefSeq" id="WP_102933173.1">
    <property type="nucleotide sequence ID" value="NZ_LJIW01000001.1"/>
</dbReference>
<keyword evidence="3" id="KW-0378">Hydrolase</keyword>
<dbReference type="InterPro" id="IPR055438">
    <property type="entry name" value="AstE_AspA_cat"/>
</dbReference>
<accession>A0A2J7Z270</accession>
<comment type="caution">
    <text evidence="6">The sequence shown here is derived from an EMBL/GenBank/DDBJ whole genome shotgun (WGS) entry which is preliminary data.</text>
</comment>
<feature type="domain" description="Succinylglutamate desuccinylase/Aspartoacylase catalytic" evidence="5">
    <location>
        <begin position="54"/>
        <end position="243"/>
    </location>
</feature>
<evidence type="ECO:0000313" key="7">
    <source>
        <dbReference type="Proteomes" id="UP000236520"/>
    </source>
</evidence>
<proteinExistence type="predicted"/>
<sequence length="346" mass="37278">MTRAPTRIFTDVDLDSDGEAHGYLRLPLAVHSTSDGDAGYGYTGIPIVSLRNGDGPTALLMAGNHGNEYEGQVVVMRRLQRLRAADITGQVIILPAANAPAVAADQRTSPLDGGNLNRNFPGRPDGQPTEMIAHFIESHILPRAQFVFDLHSGGKSIEYLPVAVVARSDDPDRFARSLDMLRAFGMPTSMIIDHSTGGDAALIGACRRAGVFHLSTELGGGASVGREEVRLAEHGVLRLLHHIGLLRRPLTTEPPATTTMLHRTPAHEYVYAASTERGLFEPLVSLGERVHSGQVVGLIRHTTAPWREPDPVVSTRDGVVLARRIPARTGLGDCVFVLGRPWEDGA</sequence>
<dbReference type="SUPFAM" id="SSF53187">
    <property type="entry name" value="Zn-dependent exopeptidases"/>
    <property type="match status" value="1"/>
</dbReference>
<dbReference type="Proteomes" id="UP000236520">
    <property type="component" value="Unassembled WGS sequence"/>
</dbReference>
<reference evidence="6 7" key="1">
    <citation type="submission" date="2015-09" db="EMBL/GenBank/DDBJ databases">
        <title>Genome sequence, genome mining and natural product profiling of a biocontrol bacterium Streptomyces malaysiensis F913.</title>
        <authorList>
            <person name="Xu Y."/>
            <person name="Wei J."/>
            <person name="Xie J."/>
            <person name="Li T."/>
            <person name="Zhou Z."/>
        </authorList>
    </citation>
    <scope>NUCLEOTIDE SEQUENCE [LARGE SCALE GENOMIC DNA]</scope>
    <source>
        <strain evidence="6 7">F913</strain>
    </source>
</reference>
<dbReference type="PANTHER" id="PTHR37326">
    <property type="entry name" value="BLL3975 PROTEIN"/>
    <property type="match status" value="1"/>
</dbReference>
<dbReference type="Gene3D" id="3.40.630.10">
    <property type="entry name" value="Zn peptidases"/>
    <property type="match status" value="1"/>
</dbReference>
<dbReference type="InterPro" id="IPR053138">
    <property type="entry name" value="N-alpha-Ac-DABA_deacetylase"/>
</dbReference>
<dbReference type="AlphaFoldDB" id="A0A2J7Z270"/>
<keyword evidence="7" id="KW-1185">Reference proteome</keyword>
<dbReference type="Pfam" id="PF24827">
    <property type="entry name" value="AstE_AspA_cat"/>
    <property type="match status" value="1"/>
</dbReference>